<evidence type="ECO:0000256" key="7">
    <source>
        <dbReference type="ARBA" id="ARBA00023180"/>
    </source>
</evidence>
<dbReference type="Ensembl" id="ENSSORT00005000373.1">
    <property type="protein sequence ID" value="ENSSORP00005000349.1"/>
    <property type="gene ID" value="ENSSORG00005000246.1"/>
</dbReference>
<dbReference type="CDD" id="cd19941">
    <property type="entry name" value="TIL"/>
    <property type="match status" value="3"/>
</dbReference>
<dbReference type="PANTHER" id="PTHR11339:SF408">
    <property type="entry name" value="MUCIN-5B"/>
    <property type="match status" value="1"/>
</dbReference>
<feature type="compositionally biased region" description="Low complexity" evidence="8">
    <location>
        <begin position="1156"/>
        <end position="1173"/>
    </location>
</feature>
<dbReference type="SMART" id="SM00216">
    <property type="entry name" value="VWD"/>
    <property type="match status" value="3"/>
</dbReference>
<dbReference type="PANTHER" id="PTHR11339">
    <property type="entry name" value="EXTRACELLULAR MATRIX GLYCOPROTEIN RELATED"/>
    <property type="match status" value="1"/>
</dbReference>
<keyword evidence="6" id="KW-1015">Disulfide bond</keyword>
<dbReference type="InterPro" id="IPR058753">
    <property type="entry name" value="TIL_OTOGL_Mucin"/>
</dbReference>
<dbReference type="SMART" id="SM00215">
    <property type="entry name" value="VWC_out"/>
    <property type="match status" value="2"/>
</dbReference>
<dbReference type="Pfam" id="PF25962">
    <property type="entry name" value="TIL_OTOGL_Mucin"/>
    <property type="match status" value="1"/>
</dbReference>
<evidence type="ECO:0000313" key="10">
    <source>
        <dbReference type="Ensembl" id="ENSSORP00005000349.1"/>
    </source>
</evidence>
<evidence type="ECO:0000256" key="1">
    <source>
        <dbReference type="ARBA" id="ARBA00004613"/>
    </source>
</evidence>
<dbReference type="FunFam" id="2.10.25.10:FF:000153">
    <property type="entry name" value="MUC5B isoform 1"/>
    <property type="match status" value="1"/>
</dbReference>
<dbReference type="InterPro" id="IPR036084">
    <property type="entry name" value="Ser_inhib-like_sf"/>
</dbReference>
<evidence type="ECO:0000256" key="4">
    <source>
        <dbReference type="ARBA" id="ARBA00022737"/>
    </source>
</evidence>
<proteinExistence type="predicted"/>
<keyword evidence="2" id="KW-0964">Secreted</keyword>
<evidence type="ECO:0000256" key="2">
    <source>
        <dbReference type="ARBA" id="ARBA00022525"/>
    </source>
</evidence>
<keyword evidence="3" id="KW-0732">Signal</keyword>
<reference evidence="10" key="1">
    <citation type="submission" date="2019-06" db="EMBL/GenBank/DDBJ databases">
        <authorList>
            <consortium name="Wellcome Sanger Institute Data Sharing"/>
        </authorList>
    </citation>
    <scope>NUCLEOTIDE SEQUENCE [LARGE SCALE GENOMIC DNA]</scope>
</reference>
<dbReference type="Gene3D" id="2.10.25.10">
    <property type="entry name" value="Laminin"/>
    <property type="match status" value="3"/>
</dbReference>
<dbReference type="InParanoid" id="A0A672Y980"/>
<dbReference type="InterPro" id="IPR025155">
    <property type="entry name" value="WxxW_domain"/>
</dbReference>
<name>A0A672Y980_9TELE</name>
<dbReference type="GO" id="GO:0031012">
    <property type="term" value="C:extracellular matrix"/>
    <property type="evidence" value="ECO:0007669"/>
    <property type="project" value="TreeGrafter"/>
</dbReference>
<dbReference type="Pfam" id="PF13330">
    <property type="entry name" value="Mucin2_WxxW"/>
    <property type="match status" value="1"/>
</dbReference>
<comment type="subcellular location">
    <subcellularLocation>
        <location evidence="1">Secreted</location>
    </subcellularLocation>
</comment>
<sequence length="1295" mass="143093">FQFPTTCNYVLTSHCKSSYETFNIQLQRKEKNKVPIIEKITMKLDGIVVELEKNSIKVDDELVTIPFSQSGITIGRTVSYIKIEAKLGLIVMWNREDAFWVELDEKFRNQTCGLCGDFNGLQRYNEFILAESGKSVTLEDYGETWRVSGPTENCKETISKKPPKKGCPKLSRLCKELLLAPAFLSCKNLIDTKSFLKICESDHCSGKSSGISCMCSTISEYSRQCAHAGGSPQRWKKTKKLCAKKCPFNMVYKECGSACADTCSNVQRSKVCVEHCVDGCFCPAGTVYDDITNKGCVCIDHCSCRHNGKTYKPMESYSTACRECTCTRGQWKCEDKKCPGVCSILGGSHISTYDDKTYTFHGECSYILTKETEGAFTVVGDLDKCGKSDKSTCLSAVTILLPNSKVNMRILNVYPQMKAYDLTIFQPSTFYIVVHTMSGLDLEIQIEPIMQIYIKSFVSHKGKLTGLCGNFNDVEADDFKTTSGLTEGTAVVFGNKWKTKATCPDVKKVPGNPCTLSIDKERYAKHWCSLLSDSNGAFARCHVAVNPEEYETSCIYDTCACENSEDCMCAAISSYVHECAAEGVFLDNWRNKTPCNKYTTSCPPTFLYDYQMTSCGHTCRSLSQSDSTCEVKFTPVDGCGCAKGTYLNEKGECVLASQCPCYAGDTVVHSGQVVKVQRQTCSCRDGELSCKGGQIIDSCTNPMVFFNCSNVKSGAKGSECQKSCQTLDTECVSQQCVSGCVCPEGLLSDGKGGCVEKQDCPCTHNGESYIPGQTIKVDCNTCTCKNQKWECTNKECDGTCIIYGEGHYMTFDDKKFSFNGDCGYIFTKDYCGDELNGTFRVVTESIPCGTTESICSTAIKLHLGNNEMVLSEENVKVIKQKQGIEIPYKIHTVGLYVVIEAKNGLVLIWNKKTTVMIKLSSTFKVVCGLCGNYDGNVKNDFTTSSKEVVVEAHEFGDSWKVSDSCPDTKPPKNPCSLYSHRQAWALKHCSIINSDVFSSCHSKVEPDKYYDACVRDTCACNTGGDCECFCSAVAAYAAACNEAGACVKWRTPTICPVFCDYYNPEGYCEWHYEPCGKPCMKTCRNPTGRCYNQIPALEGCYPRCPPERPYLDELTMKCVSKRECGCYDEEEITVTEAVTTIYTLSTSRGSTRSVITSSLPSTSSGSETPGTTTQMSPAPTGTLPESTSSSVATTSDCYVCEWSDWNDNHYPDDDADGGEYESLSNIDNPDLSVCRKPLEVECRSKQYEDKQLKDLGQNVICSPTDGLICHHKDQGIPPRCHDYEIRVRCCVYICG</sequence>
<evidence type="ECO:0000256" key="6">
    <source>
        <dbReference type="ARBA" id="ARBA00023157"/>
    </source>
</evidence>
<evidence type="ECO:0000256" key="5">
    <source>
        <dbReference type="ARBA" id="ARBA00023008"/>
    </source>
</evidence>
<dbReference type="Pfam" id="PF01826">
    <property type="entry name" value="TIL"/>
    <property type="match status" value="1"/>
</dbReference>
<dbReference type="FunFam" id="2.10.25.10:FF:000674">
    <property type="entry name" value="Mucin-2"/>
    <property type="match status" value="1"/>
</dbReference>
<reference evidence="10" key="2">
    <citation type="submission" date="2025-08" db="UniProtKB">
        <authorList>
            <consortium name="Ensembl"/>
        </authorList>
    </citation>
    <scope>IDENTIFICATION</scope>
</reference>
<keyword evidence="7" id="KW-0325">Glycoprotein</keyword>
<dbReference type="InterPro" id="IPR001846">
    <property type="entry name" value="VWF_type-D"/>
</dbReference>
<dbReference type="Pfam" id="PF23244">
    <property type="entry name" value="VWF"/>
    <property type="match status" value="1"/>
</dbReference>
<dbReference type="InterPro" id="IPR001007">
    <property type="entry name" value="VWF_dom"/>
</dbReference>
<dbReference type="Pfam" id="PF08742">
    <property type="entry name" value="C8"/>
    <property type="match status" value="3"/>
</dbReference>
<dbReference type="PROSITE" id="PS51233">
    <property type="entry name" value="VWFD"/>
    <property type="match status" value="3"/>
</dbReference>
<evidence type="ECO:0000256" key="8">
    <source>
        <dbReference type="SAM" id="MobiDB-lite"/>
    </source>
</evidence>
<organism evidence="10 11">
    <name type="scientific">Sphaeramia orbicularis</name>
    <name type="common">orbiculate cardinalfish</name>
    <dbReference type="NCBI Taxonomy" id="375764"/>
    <lineage>
        <taxon>Eukaryota</taxon>
        <taxon>Metazoa</taxon>
        <taxon>Chordata</taxon>
        <taxon>Craniata</taxon>
        <taxon>Vertebrata</taxon>
        <taxon>Euteleostomi</taxon>
        <taxon>Actinopterygii</taxon>
        <taxon>Neopterygii</taxon>
        <taxon>Teleostei</taxon>
        <taxon>Neoteleostei</taxon>
        <taxon>Acanthomorphata</taxon>
        <taxon>Gobiaria</taxon>
        <taxon>Kurtiformes</taxon>
        <taxon>Apogonoidei</taxon>
        <taxon>Apogonidae</taxon>
        <taxon>Apogoninae</taxon>
        <taxon>Sphaeramia</taxon>
    </lineage>
</organism>
<evidence type="ECO:0000259" key="9">
    <source>
        <dbReference type="PROSITE" id="PS51233"/>
    </source>
</evidence>
<dbReference type="InterPro" id="IPR050780">
    <property type="entry name" value="Mucin_vWF_Thrombospondin_sf"/>
</dbReference>
<keyword evidence="11" id="KW-1185">Reference proteome</keyword>
<dbReference type="GO" id="GO:0005615">
    <property type="term" value="C:extracellular space"/>
    <property type="evidence" value="ECO:0007669"/>
    <property type="project" value="TreeGrafter"/>
</dbReference>
<dbReference type="SUPFAM" id="SSF57567">
    <property type="entry name" value="Serine protease inhibitors"/>
    <property type="match status" value="4"/>
</dbReference>
<feature type="region of interest" description="Disordered" evidence="8">
    <location>
        <begin position="1153"/>
        <end position="1190"/>
    </location>
</feature>
<evidence type="ECO:0000256" key="3">
    <source>
        <dbReference type="ARBA" id="ARBA00022729"/>
    </source>
</evidence>
<dbReference type="InterPro" id="IPR014853">
    <property type="entry name" value="VWF/SSPO/ZAN-like_Cys-rich_dom"/>
</dbReference>
<evidence type="ECO:0000313" key="11">
    <source>
        <dbReference type="Proteomes" id="UP000472271"/>
    </source>
</evidence>
<dbReference type="InterPro" id="IPR002919">
    <property type="entry name" value="TIL_dom"/>
</dbReference>
<feature type="domain" description="VWFD" evidence="9">
    <location>
        <begin position="798"/>
        <end position="966"/>
    </location>
</feature>
<accession>A0A672Y980</accession>
<feature type="domain" description="VWFD" evidence="9">
    <location>
        <begin position="340"/>
        <end position="504"/>
    </location>
</feature>
<feature type="compositionally biased region" description="Polar residues" evidence="8">
    <location>
        <begin position="1174"/>
        <end position="1190"/>
    </location>
</feature>
<protein>
    <recommendedName>
        <fullName evidence="9">VWFD domain-containing protein</fullName>
    </recommendedName>
</protein>
<keyword evidence="4" id="KW-0677">Repeat</keyword>
<dbReference type="Pfam" id="PF00094">
    <property type="entry name" value="VWD"/>
    <property type="match status" value="3"/>
</dbReference>
<dbReference type="Proteomes" id="UP000472271">
    <property type="component" value="Chromosome 6"/>
</dbReference>
<feature type="domain" description="VWFD" evidence="9">
    <location>
        <begin position="1"/>
        <end position="155"/>
    </location>
</feature>
<dbReference type="SMART" id="SM00832">
    <property type="entry name" value="C8"/>
    <property type="match status" value="3"/>
</dbReference>
<reference evidence="10" key="3">
    <citation type="submission" date="2025-09" db="UniProtKB">
        <authorList>
            <consortium name="Ensembl"/>
        </authorList>
    </citation>
    <scope>IDENTIFICATION</scope>
</reference>
<keyword evidence="5" id="KW-0186">Copper</keyword>